<evidence type="ECO:0000313" key="2">
    <source>
        <dbReference type="EMBL" id="GMF16587.1"/>
    </source>
</evidence>
<protein>
    <submittedName>
        <fullName evidence="2">Unnamed protein product</fullName>
    </submittedName>
</protein>
<keyword evidence="3" id="KW-1185">Reference proteome</keyword>
<sequence length="268" mass="28550">MRVDARRSYTTLHPSLKDWKMAEPSQRNSRCACVSSGCWQSISMDVVFGLPPDARTEVRLHGPYVETDTSESDTGTPNPDLIIGDEDSGPDTPALRAPKPGEDRVADANNAASEPALVEEDPAPSLKDTSDARKAEDVLNAISSHVPSASASAPTPAEVPQRQPLPPDGGPDPMGYEESGSDQDREQGEVPDPNTSPQLTEQQRITHLDSLKTAKTAAAVACGGSSSARVSRRHGAHQHAGEADHHKCRRRRGGSTGTTEARQPKTTP</sequence>
<dbReference type="AlphaFoldDB" id="A0A9W6WTY1"/>
<dbReference type="Proteomes" id="UP001165121">
    <property type="component" value="Unassembled WGS sequence"/>
</dbReference>
<evidence type="ECO:0000313" key="3">
    <source>
        <dbReference type="Proteomes" id="UP001165121"/>
    </source>
</evidence>
<comment type="caution">
    <text evidence="2">The sequence shown here is derived from an EMBL/GenBank/DDBJ whole genome shotgun (WGS) entry which is preliminary data.</text>
</comment>
<reference evidence="2" key="1">
    <citation type="submission" date="2023-04" db="EMBL/GenBank/DDBJ databases">
        <title>Phytophthora fragariaefolia NBRC 109709.</title>
        <authorList>
            <person name="Ichikawa N."/>
            <person name="Sato H."/>
            <person name="Tonouchi N."/>
        </authorList>
    </citation>
    <scope>NUCLEOTIDE SEQUENCE</scope>
    <source>
        <strain evidence="2">NBRC 109709</strain>
    </source>
</reference>
<feature type="compositionally biased region" description="Basic and acidic residues" evidence="1">
    <location>
        <begin position="128"/>
        <end position="137"/>
    </location>
</feature>
<accession>A0A9W6WTY1</accession>
<name>A0A9W6WTY1_9STRA</name>
<feature type="region of interest" description="Disordered" evidence="1">
    <location>
        <begin position="63"/>
        <end position="268"/>
    </location>
</feature>
<evidence type="ECO:0000256" key="1">
    <source>
        <dbReference type="SAM" id="MobiDB-lite"/>
    </source>
</evidence>
<feature type="compositionally biased region" description="Low complexity" evidence="1">
    <location>
        <begin position="141"/>
        <end position="162"/>
    </location>
</feature>
<feature type="compositionally biased region" description="Polar residues" evidence="1">
    <location>
        <begin position="193"/>
        <end position="203"/>
    </location>
</feature>
<gene>
    <name evidence="2" type="ORF">Pfra01_000086600</name>
</gene>
<organism evidence="2 3">
    <name type="scientific">Phytophthora fragariaefolia</name>
    <dbReference type="NCBI Taxonomy" id="1490495"/>
    <lineage>
        <taxon>Eukaryota</taxon>
        <taxon>Sar</taxon>
        <taxon>Stramenopiles</taxon>
        <taxon>Oomycota</taxon>
        <taxon>Peronosporomycetes</taxon>
        <taxon>Peronosporales</taxon>
        <taxon>Peronosporaceae</taxon>
        <taxon>Phytophthora</taxon>
    </lineage>
</organism>
<feature type="compositionally biased region" description="Low complexity" evidence="1">
    <location>
        <begin position="217"/>
        <end position="229"/>
    </location>
</feature>
<dbReference type="EMBL" id="BSXT01000069">
    <property type="protein sequence ID" value="GMF16587.1"/>
    <property type="molecule type" value="Genomic_DNA"/>
</dbReference>
<proteinExistence type="predicted"/>